<proteinExistence type="predicted"/>
<evidence type="ECO:0000256" key="5">
    <source>
        <dbReference type="SAM" id="MobiDB-lite"/>
    </source>
</evidence>
<keyword evidence="8" id="KW-1185">Reference proteome</keyword>
<keyword evidence="2 4" id="KW-0238">DNA-binding</keyword>
<dbReference type="Pfam" id="PF14246">
    <property type="entry name" value="TetR_C_7"/>
    <property type="match status" value="1"/>
</dbReference>
<dbReference type="InterPro" id="IPR001647">
    <property type="entry name" value="HTH_TetR"/>
</dbReference>
<dbReference type="InterPro" id="IPR050109">
    <property type="entry name" value="HTH-type_TetR-like_transc_reg"/>
</dbReference>
<keyword evidence="3" id="KW-0804">Transcription</keyword>
<dbReference type="PANTHER" id="PTHR30055:SF146">
    <property type="entry name" value="HTH-TYPE TRANSCRIPTIONAL DUAL REGULATOR CECR"/>
    <property type="match status" value="1"/>
</dbReference>
<dbReference type="Pfam" id="PF00440">
    <property type="entry name" value="TetR_N"/>
    <property type="match status" value="1"/>
</dbReference>
<protein>
    <recommendedName>
        <fullName evidence="6">HTH tetR-type domain-containing protein</fullName>
    </recommendedName>
</protein>
<keyword evidence="1" id="KW-0805">Transcription regulation</keyword>
<gene>
    <name evidence="7" type="ORF">GCM10017643_21170</name>
</gene>
<dbReference type="Gene3D" id="1.10.10.60">
    <property type="entry name" value="Homeodomain-like"/>
    <property type="match status" value="1"/>
</dbReference>
<dbReference type="InterPro" id="IPR039536">
    <property type="entry name" value="TetR_C_Proteobacteria"/>
</dbReference>
<organism evidence="7 8">
    <name type="scientific">Ancylobacter dichloromethanicus</name>
    <dbReference type="NCBI Taxonomy" id="518825"/>
    <lineage>
        <taxon>Bacteria</taxon>
        <taxon>Pseudomonadati</taxon>
        <taxon>Pseudomonadota</taxon>
        <taxon>Alphaproteobacteria</taxon>
        <taxon>Hyphomicrobiales</taxon>
        <taxon>Xanthobacteraceae</taxon>
        <taxon>Ancylobacter</taxon>
    </lineage>
</organism>
<evidence type="ECO:0000259" key="6">
    <source>
        <dbReference type="PROSITE" id="PS50977"/>
    </source>
</evidence>
<dbReference type="PROSITE" id="PS01081">
    <property type="entry name" value="HTH_TETR_1"/>
    <property type="match status" value="1"/>
</dbReference>
<dbReference type="RefSeq" id="WP_213369375.1">
    <property type="nucleotide sequence ID" value="NZ_JAHBGC010000005.1"/>
</dbReference>
<sequence>MASLPEFEHQRAGRHPDGGRNSQPDFTGPTIGNSPAKRDQILRGAREIFLASGFDGASMGEIARAAGVSKGTLYVYFDSKEDLFTALVTDECKRTAEACFELDPEAPAEATLRGLSCRYLHAMLEPSHIRTVRMVIGVTEKLPDIGRAYLQAGQETGVRRLSEWLRVKIAQGEFAIEDVEMAAWQFMLGCQGKLIMPMIFGDITLPDATMIRKVVDHTVYSFMSAFACPPREAWLAPQPAQLPDGADSGAASADNPSRNVG</sequence>
<dbReference type="EMBL" id="BSFJ01000008">
    <property type="protein sequence ID" value="GLK72001.1"/>
    <property type="molecule type" value="Genomic_DNA"/>
</dbReference>
<dbReference type="SUPFAM" id="SSF46689">
    <property type="entry name" value="Homeodomain-like"/>
    <property type="match status" value="1"/>
</dbReference>
<feature type="region of interest" description="Disordered" evidence="5">
    <location>
        <begin position="1"/>
        <end position="36"/>
    </location>
</feature>
<dbReference type="PRINTS" id="PR00455">
    <property type="entry name" value="HTHTETR"/>
</dbReference>
<feature type="compositionally biased region" description="Polar residues" evidence="5">
    <location>
        <begin position="20"/>
        <end position="33"/>
    </location>
</feature>
<dbReference type="PANTHER" id="PTHR30055">
    <property type="entry name" value="HTH-TYPE TRANSCRIPTIONAL REGULATOR RUTR"/>
    <property type="match status" value="1"/>
</dbReference>
<evidence type="ECO:0000313" key="8">
    <source>
        <dbReference type="Proteomes" id="UP001143370"/>
    </source>
</evidence>
<dbReference type="PROSITE" id="PS50977">
    <property type="entry name" value="HTH_TETR_2"/>
    <property type="match status" value="1"/>
</dbReference>
<dbReference type="Proteomes" id="UP001143370">
    <property type="component" value="Unassembled WGS sequence"/>
</dbReference>
<dbReference type="InterPro" id="IPR023772">
    <property type="entry name" value="DNA-bd_HTH_TetR-type_CS"/>
</dbReference>
<evidence type="ECO:0000256" key="3">
    <source>
        <dbReference type="ARBA" id="ARBA00023163"/>
    </source>
</evidence>
<evidence type="ECO:0000256" key="2">
    <source>
        <dbReference type="ARBA" id="ARBA00023125"/>
    </source>
</evidence>
<reference evidence="7" key="1">
    <citation type="journal article" date="2014" name="Int. J. Syst. Evol. Microbiol.">
        <title>Complete genome sequence of Corynebacterium casei LMG S-19264T (=DSM 44701T), isolated from a smear-ripened cheese.</title>
        <authorList>
            <consortium name="US DOE Joint Genome Institute (JGI-PGF)"/>
            <person name="Walter F."/>
            <person name="Albersmeier A."/>
            <person name="Kalinowski J."/>
            <person name="Ruckert C."/>
        </authorList>
    </citation>
    <scope>NUCLEOTIDE SEQUENCE</scope>
    <source>
        <strain evidence="7">VKM B-2484</strain>
    </source>
</reference>
<reference evidence="7" key="2">
    <citation type="submission" date="2023-01" db="EMBL/GenBank/DDBJ databases">
        <authorList>
            <person name="Sun Q."/>
            <person name="Evtushenko L."/>
        </authorList>
    </citation>
    <scope>NUCLEOTIDE SEQUENCE</scope>
    <source>
        <strain evidence="7">VKM B-2484</strain>
    </source>
</reference>
<feature type="region of interest" description="Disordered" evidence="5">
    <location>
        <begin position="237"/>
        <end position="261"/>
    </location>
</feature>
<accession>A0A9W6J728</accession>
<dbReference type="GO" id="GO:0003700">
    <property type="term" value="F:DNA-binding transcription factor activity"/>
    <property type="evidence" value="ECO:0007669"/>
    <property type="project" value="TreeGrafter"/>
</dbReference>
<feature type="compositionally biased region" description="Basic and acidic residues" evidence="5">
    <location>
        <begin position="1"/>
        <end position="18"/>
    </location>
</feature>
<name>A0A9W6J728_9HYPH</name>
<dbReference type="InterPro" id="IPR036271">
    <property type="entry name" value="Tet_transcr_reg_TetR-rel_C_sf"/>
</dbReference>
<evidence type="ECO:0000313" key="7">
    <source>
        <dbReference type="EMBL" id="GLK72001.1"/>
    </source>
</evidence>
<dbReference type="Gene3D" id="1.10.357.10">
    <property type="entry name" value="Tetracycline Repressor, domain 2"/>
    <property type="match status" value="1"/>
</dbReference>
<comment type="caution">
    <text evidence="7">The sequence shown here is derived from an EMBL/GenBank/DDBJ whole genome shotgun (WGS) entry which is preliminary data.</text>
</comment>
<feature type="domain" description="HTH tetR-type" evidence="6">
    <location>
        <begin position="35"/>
        <end position="95"/>
    </location>
</feature>
<dbReference type="AlphaFoldDB" id="A0A9W6J728"/>
<dbReference type="SUPFAM" id="SSF48498">
    <property type="entry name" value="Tetracyclin repressor-like, C-terminal domain"/>
    <property type="match status" value="1"/>
</dbReference>
<evidence type="ECO:0000256" key="1">
    <source>
        <dbReference type="ARBA" id="ARBA00023015"/>
    </source>
</evidence>
<feature type="DNA-binding region" description="H-T-H motif" evidence="4">
    <location>
        <begin position="58"/>
        <end position="77"/>
    </location>
</feature>
<feature type="compositionally biased region" description="Low complexity" evidence="5">
    <location>
        <begin position="244"/>
        <end position="254"/>
    </location>
</feature>
<dbReference type="InterPro" id="IPR009057">
    <property type="entry name" value="Homeodomain-like_sf"/>
</dbReference>
<evidence type="ECO:0000256" key="4">
    <source>
        <dbReference type="PROSITE-ProRule" id="PRU00335"/>
    </source>
</evidence>
<dbReference type="FunFam" id="1.10.10.60:FF:000141">
    <property type="entry name" value="TetR family transcriptional regulator"/>
    <property type="match status" value="1"/>
</dbReference>
<dbReference type="GO" id="GO:0000976">
    <property type="term" value="F:transcription cis-regulatory region binding"/>
    <property type="evidence" value="ECO:0007669"/>
    <property type="project" value="TreeGrafter"/>
</dbReference>